<dbReference type="GO" id="GO:0000976">
    <property type="term" value="F:transcription cis-regulatory region binding"/>
    <property type="evidence" value="ECO:0007669"/>
    <property type="project" value="TreeGrafter"/>
</dbReference>
<dbReference type="Pfam" id="PF00440">
    <property type="entry name" value="TetR_N"/>
    <property type="match status" value="1"/>
</dbReference>
<dbReference type="InterPro" id="IPR011075">
    <property type="entry name" value="TetR_C"/>
</dbReference>
<keyword evidence="3" id="KW-0804">Transcription</keyword>
<dbReference type="PROSITE" id="PS50977">
    <property type="entry name" value="HTH_TETR_2"/>
    <property type="match status" value="1"/>
</dbReference>
<organism evidence="6 7">
    <name type="scientific">Thalassospira marina</name>
    <dbReference type="NCBI Taxonomy" id="2048283"/>
    <lineage>
        <taxon>Bacteria</taxon>
        <taxon>Pseudomonadati</taxon>
        <taxon>Pseudomonadota</taxon>
        <taxon>Alphaproteobacteria</taxon>
        <taxon>Rhodospirillales</taxon>
        <taxon>Thalassospiraceae</taxon>
        <taxon>Thalassospira</taxon>
    </lineage>
</organism>
<dbReference type="EMBL" id="NWTK01000008">
    <property type="protein sequence ID" value="PKR53597.1"/>
    <property type="molecule type" value="Genomic_DNA"/>
</dbReference>
<evidence type="ECO:0000256" key="4">
    <source>
        <dbReference type="PROSITE-ProRule" id="PRU00335"/>
    </source>
</evidence>
<name>A0A2N3KSV2_9PROT</name>
<dbReference type="InterPro" id="IPR009057">
    <property type="entry name" value="Homeodomain-like_sf"/>
</dbReference>
<feature type="domain" description="HTH tetR-type" evidence="5">
    <location>
        <begin position="14"/>
        <end position="74"/>
    </location>
</feature>
<dbReference type="OrthoDB" id="9796019at2"/>
<evidence type="ECO:0000256" key="1">
    <source>
        <dbReference type="ARBA" id="ARBA00023015"/>
    </source>
</evidence>
<dbReference type="SUPFAM" id="SSF48498">
    <property type="entry name" value="Tetracyclin repressor-like, C-terminal domain"/>
    <property type="match status" value="1"/>
</dbReference>
<sequence>MTIHKGIRTGGRSARVQQSIHDAVKDLLASHERSDVTVPMIAQKAGVTPSTIYRRWGDLATLLADVALERFEPDEKLADTGSFHGDVLAYAEQYLDEMGSSLGRSMLRDVTATDDNQCARRCAEMITTRLQVLAERATARNEPYPPIDRVVDIIFAPMVYRILFSEKNPDTDYVRDLVDRCMAENAAG</sequence>
<dbReference type="InterPro" id="IPR001647">
    <property type="entry name" value="HTH_TetR"/>
</dbReference>
<keyword evidence="2 4" id="KW-0238">DNA-binding</keyword>
<dbReference type="InterPro" id="IPR036271">
    <property type="entry name" value="Tet_transcr_reg_TetR-rel_C_sf"/>
</dbReference>
<reference evidence="6 7" key="1">
    <citation type="submission" date="2017-09" db="EMBL/GenBank/DDBJ databases">
        <title>Biodiversity and function of Thalassospira species in the particle-attached aromatic-hydrocarbon-degrading consortia from the surface seawater of the South China Sea.</title>
        <authorList>
            <person name="Dong C."/>
            <person name="Liu R."/>
            <person name="Shao Z."/>
        </authorList>
    </citation>
    <scope>NUCLEOTIDE SEQUENCE [LARGE SCALE GENOMIC DNA]</scope>
    <source>
        <strain evidence="6 7">CSC1P2</strain>
    </source>
</reference>
<evidence type="ECO:0000313" key="6">
    <source>
        <dbReference type="EMBL" id="PKR53597.1"/>
    </source>
</evidence>
<feature type="DNA-binding region" description="H-T-H motif" evidence="4">
    <location>
        <begin position="37"/>
        <end position="56"/>
    </location>
</feature>
<dbReference type="PANTHER" id="PTHR30055:SF148">
    <property type="entry name" value="TETR-FAMILY TRANSCRIPTIONAL REGULATOR"/>
    <property type="match status" value="1"/>
</dbReference>
<proteinExistence type="predicted"/>
<evidence type="ECO:0000256" key="2">
    <source>
        <dbReference type="ARBA" id="ARBA00023125"/>
    </source>
</evidence>
<dbReference type="RefSeq" id="WP_101267462.1">
    <property type="nucleotide sequence ID" value="NZ_NWTK01000008.1"/>
</dbReference>
<dbReference type="InterPro" id="IPR050109">
    <property type="entry name" value="HTH-type_TetR-like_transc_reg"/>
</dbReference>
<dbReference type="PANTHER" id="PTHR30055">
    <property type="entry name" value="HTH-TYPE TRANSCRIPTIONAL REGULATOR RUTR"/>
    <property type="match status" value="1"/>
</dbReference>
<accession>A0A2N3KSV2</accession>
<keyword evidence="1" id="KW-0805">Transcription regulation</keyword>
<protein>
    <submittedName>
        <fullName evidence="6">TetR family transcriptional regulator</fullName>
    </submittedName>
</protein>
<gene>
    <name evidence="6" type="ORF">COO20_13750</name>
</gene>
<dbReference type="GO" id="GO:0003700">
    <property type="term" value="F:DNA-binding transcription factor activity"/>
    <property type="evidence" value="ECO:0007669"/>
    <property type="project" value="TreeGrafter"/>
</dbReference>
<dbReference type="Pfam" id="PF16859">
    <property type="entry name" value="TetR_C_11"/>
    <property type="match status" value="1"/>
</dbReference>
<dbReference type="AlphaFoldDB" id="A0A2N3KSV2"/>
<dbReference type="Proteomes" id="UP000233597">
    <property type="component" value="Unassembled WGS sequence"/>
</dbReference>
<evidence type="ECO:0000313" key="7">
    <source>
        <dbReference type="Proteomes" id="UP000233597"/>
    </source>
</evidence>
<evidence type="ECO:0000256" key="3">
    <source>
        <dbReference type="ARBA" id="ARBA00023163"/>
    </source>
</evidence>
<evidence type="ECO:0000259" key="5">
    <source>
        <dbReference type="PROSITE" id="PS50977"/>
    </source>
</evidence>
<dbReference type="Gene3D" id="1.10.10.60">
    <property type="entry name" value="Homeodomain-like"/>
    <property type="match status" value="1"/>
</dbReference>
<dbReference type="SUPFAM" id="SSF46689">
    <property type="entry name" value="Homeodomain-like"/>
    <property type="match status" value="1"/>
</dbReference>
<dbReference type="Gene3D" id="1.10.357.10">
    <property type="entry name" value="Tetracycline Repressor, domain 2"/>
    <property type="match status" value="1"/>
</dbReference>
<comment type="caution">
    <text evidence="6">The sequence shown here is derived from an EMBL/GenBank/DDBJ whole genome shotgun (WGS) entry which is preliminary data.</text>
</comment>